<dbReference type="InterPro" id="IPR036418">
    <property type="entry name" value="Cyt_c_oxidase_su6a_sf"/>
</dbReference>
<proteinExistence type="inferred from homology"/>
<name>G1THP1_RABIT</name>
<keyword evidence="3" id="KW-0809">Transit peptide</keyword>
<evidence type="ECO:0000256" key="3">
    <source>
        <dbReference type="ARBA" id="ARBA00022946"/>
    </source>
</evidence>
<organism evidence="7 8">
    <name type="scientific">Oryctolagus cuniculus</name>
    <name type="common">Rabbit</name>
    <dbReference type="NCBI Taxonomy" id="9986"/>
    <lineage>
        <taxon>Eukaryota</taxon>
        <taxon>Metazoa</taxon>
        <taxon>Chordata</taxon>
        <taxon>Craniata</taxon>
        <taxon>Vertebrata</taxon>
        <taxon>Euteleostomi</taxon>
        <taxon>Mammalia</taxon>
        <taxon>Eutheria</taxon>
        <taxon>Euarchontoglires</taxon>
        <taxon>Glires</taxon>
        <taxon>Lagomorpha</taxon>
        <taxon>Leporidae</taxon>
        <taxon>Oryctolagus</taxon>
    </lineage>
</organism>
<dbReference type="GO" id="GO:0030234">
    <property type="term" value="F:enzyme regulator activity"/>
    <property type="evidence" value="ECO:0007669"/>
    <property type="project" value="TreeGrafter"/>
</dbReference>
<keyword evidence="2" id="KW-0999">Mitochondrion inner membrane</keyword>
<evidence type="ECO:0000256" key="1">
    <source>
        <dbReference type="ARBA" id="ARBA00004273"/>
    </source>
</evidence>
<accession>G1THP1</accession>
<dbReference type="GeneTree" id="ENSGT00940000154612"/>
<evidence type="ECO:0000256" key="5">
    <source>
        <dbReference type="ARBA" id="ARBA00023136"/>
    </source>
</evidence>
<evidence type="ECO:0000256" key="4">
    <source>
        <dbReference type="ARBA" id="ARBA00023128"/>
    </source>
</evidence>
<gene>
    <name evidence="7" type="primary">LOC100347558</name>
</gene>
<dbReference type="OrthoDB" id="5947505at2759"/>
<protein>
    <submittedName>
        <fullName evidence="7">Uncharacterized protein</fullName>
    </submittedName>
</protein>
<dbReference type="PANTHER" id="PTHR11504">
    <property type="entry name" value="CYTOCHROME C OXIDASE POLYPEPTIDE VIA"/>
    <property type="match status" value="1"/>
</dbReference>
<evidence type="ECO:0000313" key="7">
    <source>
        <dbReference type="Ensembl" id="ENSOCUP00000016452.1"/>
    </source>
</evidence>
<keyword evidence="5" id="KW-0472">Membrane</keyword>
<dbReference type="AlphaFoldDB" id="G1THP1"/>
<dbReference type="PaxDb" id="9986-ENSOCUP00000016452"/>
<comment type="similarity">
    <text evidence="6">Belongs to the cytochrome c oxidase subunit 6A family.</text>
</comment>
<dbReference type="InterPro" id="IPR001349">
    <property type="entry name" value="Cyt_c_oxidase_su6a"/>
</dbReference>
<dbReference type="STRING" id="9986.ENSOCUP00000016452"/>
<reference evidence="7 8" key="1">
    <citation type="journal article" date="2011" name="Nature">
        <title>A high-resolution map of human evolutionary constraint using 29 mammals.</title>
        <authorList>
            <person name="Lindblad-Toh K."/>
            <person name="Garber M."/>
            <person name="Zuk O."/>
            <person name="Lin M.F."/>
            <person name="Parker B.J."/>
            <person name="Washietl S."/>
            <person name="Kheradpour P."/>
            <person name="Ernst J."/>
            <person name="Jordan G."/>
            <person name="Mauceli E."/>
            <person name="Ward L.D."/>
            <person name="Lowe C.B."/>
            <person name="Holloway A.K."/>
            <person name="Clamp M."/>
            <person name="Gnerre S."/>
            <person name="Alfoldi J."/>
            <person name="Beal K."/>
            <person name="Chang J."/>
            <person name="Clawson H."/>
            <person name="Cuff J."/>
            <person name="Di Palma F."/>
            <person name="Fitzgerald S."/>
            <person name="Flicek P."/>
            <person name="Guttman M."/>
            <person name="Hubisz M.J."/>
            <person name="Jaffe D.B."/>
            <person name="Jungreis I."/>
            <person name="Kent W.J."/>
            <person name="Kostka D."/>
            <person name="Lara M."/>
            <person name="Martins A.L."/>
            <person name="Massingham T."/>
            <person name="Moltke I."/>
            <person name="Raney B.J."/>
            <person name="Rasmussen M.D."/>
            <person name="Robinson J."/>
            <person name="Stark A."/>
            <person name="Vilella A.J."/>
            <person name="Wen J."/>
            <person name="Xie X."/>
            <person name="Zody M.C."/>
            <person name="Baldwin J."/>
            <person name="Bloom T."/>
            <person name="Chin C.W."/>
            <person name="Heiman D."/>
            <person name="Nicol R."/>
            <person name="Nusbaum C."/>
            <person name="Young S."/>
            <person name="Wilkinson J."/>
            <person name="Worley K.C."/>
            <person name="Kovar C.L."/>
            <person name="Muzny D.M."/>
            <person name="Gibbs R.A."/>
            <person name="Cree A."/>
            <person name="Dihn H.H."/>
            <person name="Fowler G."/>
            <person name="Jhangiani S."/>
            <person name="Joshi V."/>
            <person name="Lee S."/>
            <person name="Lewis L.R."/>
            <person name="Nazareth L.V."/>
            <person name="Okwuonu G."/>
            <person name="Santibanez J."/>
            <person name="Warren W.C."/>
            <person name="Mardis E.R."/>
            <person name="Weinstock G.M."/>
            <person name="Wilson R.K."/>
            <person name="Delehaunty K."/>
            <person name="Dooling D."/>
            <person name="Fronik C."/>
            <person name="Fulton L."/>
            <person name="Fulton B."/>
            <person name="Graves T."/>
            <person name="Minx P."/>
            <person name="Sodergren E."/>
            <person name="Birney E."/>
            <person name="Margulies E.H."/>
            <person name="Herrero J."/>
            <person name="Green E.D."/>
            <person name="Haussler D."/>
            <person name="Siepel A."/>
            <person name="Goldman N."/>
            <person name="Pollard K.S."/>
            <person name="Pedersen J.S."/>
            <person name="Lander E.S."/>
            <person name="Kellis M."/>
        </authorList>
    </citation>
    <scope>NUCLEOTIDE SEQUENCE [LARGE SCALE GENOMIC DNA]</scope>
    <source>
        <strain evidence="7 8">Thorbecke inbred</strain>
    </source>
</reference>
<dbReference type="GO" id="GO:0005743">
    <property type="term" value="C:mitochondrial inner membrane"/>
    <property type="evidence" value="ECO:0007669"/>
    <property type="project" value="UniProtKB-SubCell"/>
</dbReference>
<reference evidence="7" key="2">
    <citation type="submission" date="2025-08" db="UniProtKB">
        <authorList>
            <consortium name="Ensembl"/>
        </authorList>
    </citation>
    <scope>IDENTIFICATION</scope>
    <source>
        <strain evidence="7">Thorbecke</strain>
    </source>
</reference>
<dbReference type="HOGENOM" id="CLU_122515_1_1_1"/>
<dbReference type="GO" id="GO:0006123">
    <property type="term" value="P:mitochondrial electron transport, cytochrome c to oxygen"/>
    <property type="evidence" value="ECO:0007669"/>
    <property type="project" value="TreeGrafter"/>
</dbReference>
<keyword evidence="4" id="KW-0496">Mitochondrion</keyword>
<dbReference type="PANTHER" id="PTHR11504:SF4">
    <property type="entry name" value="CYTOCHROME C OXIDASE SUBUNIT 6A1, MITOCHONDRIAL"/>
    <property type="match status" value="1"/>
</dbReference>
<dbReference type="eggNOG" id="KOG3469">
    <property type="taxonomic scope" value="Eukaryota"/>
</dbReference>
<comment type="subcellular location">
    <subcellularLocation>
        <location evidence="1">Mitochondrion inner membrane</location>
    </subcellularLocation>
</comment>
<evidence type="ECO:0000256" key="2">
    <source>
        <dbReference type="ARBA" id="ARBA00022792"/>
    </source>
</evidence>
<dbReference type="SMR" id="G1THP1"/>
<sequence>MVAVAAGSMVSQLLGRSCLCRPMSSGTHGNEGSAPKQKAPNYFVKLCSMGESMLNVYLKSHHEEHWRPEFIAYHYLHIRSRPFPWEDRNPPVFHTPHVNPLPTGYEDE</sequence>
<dbReference type="InParanoid" id="G1THP1"/>
<dbReference type="SUPFAM" id="SSF81411">
    <property type="entry name" value="Mitochondrial cytochrome c oxidase subunit VIa"/>
    <property type="match status" value="1"/>
</dbReference>
<keyword evidence="8" id="KW-1185">Reference proteome</keyword>
<evidence type="ECO:0000256" key="6">
    <source>
        <dbReference type="RuleBase" id="RU004396"/>
    </source>
</evidence>
<evidence type="ECO:0000313" key="8">
    <source>
        <dbReference type="Proteomes" id="UP000001811"/>
    </source>
</evidence>
<dbReference type="EMBL" id="AAGW02028203">
    <property type="status" value="NOT_ANNOTATED_CDS"/>
    <property type="molecule type" value="Genomic_DNA"/>
</dbReference>
<dbReference type="Ensembl" id="ENSOCUT00000003974.2">
    <property type="protein sequence ID" value="ENSOCUP00000016452.1"/>
    <property type="gene ID" value="ENSOCUG00000003977.2"/>
</dbReference>
<dbReference type="Pfam" id="PF02046">
    <property type="entry name" value="COX6A"/>
    <property type="match status" value="1"/>
</dbReference>
<dbReference type="Proteomes" id="UP000001811">
    <property type="component" value="Chromosome 3"/>
</dbReference>
<reference evidence="7" key="3">
    <citation type="submission" date="2025-09" db="UniProtKB">
        <authorList>
            <consortium name="Ensembl"/>
        </authorList>
    </citation>
    <scope>IDENTIFICATION</scope>
    <source>
        <strain evidence="7">Thorbecke</strain>
    </source>
</reference>
<dbReference type="Gene3D" id="4.10.95.10">
    <property type="entry name" value="Cytochrome c oxidase, subunit VIa"/>
    <property type="match status" value="1"/>
</dbReference>
<dbReference type="PIRSF" id="PIRSF000277">
    <property type="entry name" value="COX6A1"/>
    <property type="match status" value="1"/>
</dbReference>